<dbReference type="Proteomes" id="UP000268048">
    <property type="component" value="Chromosome"/>
</dbReference>
<name>A0A3G7TQJ6_9PSED</name>
<evidence type="ECO:0000256" key="1">
    <source>
        <dbReference type="SAM" id="MobiDB-lite"/>
    </source>
</evidence>
<reference evidence="2 3" key="1">
    <citation type="submission" date="2018-03" db="EMBL/GenBank/DDBJ databases">
        <title>Diversity of phytobeneficial traits revealed by whole-genome analysis of worldwide-isolated phenazine-producing Pseudomonas spp.</title>
        <authorList>
            <person name="Biessy A."/>
            <person name="Novinscak A."/>
            <person name="Blom J."/>
            <person name="Leger G."/>
            <person name="Thomashow L.S."/>
            <person name="Cazorla F.M."/>
            <person name="Josic D."/>
            <person name="Filion M."/>
        </authorList>
    </citation>
    <scope>NUCLEOTIDE SEQUENCE [LARGE SCALE GENOMIC DNA]</scope>
    <source>
        <strain evidence="2 3">B25</strain>
    </source>
</reference>
<dbReference type="EMBL" id="CP027753">
    <property type="protein sequence ID" value="AZE49374.1"/>
    <property type="molecule type" value="Genomic_DNA"/>
</dbReference>
<feature type="region of interest" description="Disordered" evidence="1">
    <location>
        <begin position="66"/>
        <end position="86"/>
    </location>
</feature>
<dbReference type="PANTHER" id="PTHR35604">
    <property type="entry name" value="TRANSPOSASE INSH FOR INSERTION SEQUENCE ELEMENT IS5A-RELATED"/>
    <property type="match status" value="1"/>
</dbReference>
<dbReference type="PANTHER" id="PTHR35604:SF2">
    <property type="entry name" value="TRANSPOSASE INSH FOR INSERTION SEQUENCE ELEMENT IS5A-RELATED"/>
    <property type="match status" value="1"/>
</dbReference>
<organism evidence="2 3">
    <name type="scientific">Pseudomonas chlororaphis</name>
    <dbReference type="NCBI Taxonomy" id="587753"/>
    <lineage>
        <taxon>Bacteria</taxon>
        <taxon>Pseudomonadati</taxon>
        <taxon>Pseudomonadota</taxon>
        <taxon>Gammaproteobacteria</taxon>
        <taxon>Pseudomonadales</taxon>
        <taxon>Pseudomonadaceae</taxon>
        <taxon>Pseudomonas</taxon>
    </lineage>
</organism>
<protein>
    <submittedName>
        <fullName evidence="2">Mobile element protein</fullName>
    </submittedName>
</protein>
<gene>
    <name evidence="2" type="ORF">C4K04_3704</name>
</gene>
<proteinExistence type="predicted"/>
<evidence type="ECO:0000313" key="2">
    <source>
        <dbReference type="EMBL" id="AZE49374.1"/>
    </source>
</evidence>
<dbReference type="AlphaFoldDB" id="A0A3G7TQJ6"/>
<evidence type="ECO:0000313" key="3">
    <source>
        <dbReference type="Proteomes" id="UP000268048"/>
    </source>
</evidence>
<sequence>MKPAQARPGRAGLPASERQKTGLSLERIPDELAVGILALINGYLGDRGLSLRQGTIVDATLIHAPSSTRNQDGKRDPQMHQTKKGNPYYLGAKAHIGADKDSGLYAKPSFIPNAFEFENVNSETEFASLFRPARVSNLQAH</sequence>
<feature type="region of interest" description="Disordered" evidence="1">
    <location>
        <begin position="1"/>
        <end position="22"/>
    </location>
</feature>
<accession>A0A3G7TQJ6</accession>